<accession>A0A2S7M0B7</accession>
<evidence type="ECO:0000313" key="5">
    <source>
        <dbReference type="Proteomes" id="UP000292223"/>
    </source>
</evidence>
<proteinExistence type="predicted"/>
<dbReference type="EMBL" id="RKMZ01000013">
    <property type="protein sequence ID" value="ROX29576.1"/>
    <property type="molecule type" value="Genomic_DNA"/>
</dbReference>
<dbReference type="Proteomes" id="UP000281488">
    <property type="component" value="Unassembled WGS sequence"/>
</dbReference>
<evidence type="ECO:0000313" key="3">
    <source>
        <dbReference type="EMBL" id="RYU34429.1"/>
    </source>
</evidence>
<evidence type="ECO:0000313" key="2">
    <source>
        <dbReference type="EMBL" id="ROX29576.1"/>
    </source>
</evidence>
<comment type="caution">
    <text evidence="3">The sequence shown here is derived from an EMBL/GenBank/DDBJ whole genome shotgun (WGS) entry which is preliminary data.</text>
</comment>
<gene>
    <name evidence="2" type="ORF">EGW16_15560</name>
    <name evidence="3" type="ORF">EU507_02870</name>
</gene>
<keyword evidence="1" id="KW-0472">Membrane</keyword>
<name>A0A2S7M0B7_ENTFL</name>
<reference evidence="3 5" key="2">
    <citation type="submission" date="2019-02" db="EMBL/GenBank/DDBJ databases">
        <title>From farm to fork: dissemination of Tn554::fexA-optrA in linezolid-resistant Enterococcus faecalis clones from chicken feces and meat in Tunisia.</title>
        <authorList>
            <person name="Tedim A.P."/>
            <person name="Elghaieb H."/>
            <person name="Abbassi M.S."/>
            <person name="Novais C."/>
            <person name="Hassen A."/>
            <person name="Peixe L."/>
            <person name="Freitas A.R."/>
        </authorList>
    </citation>
    <scope>NUCLEOTIDE SEQUENCE [LARGE SCALE GENOMIC DNA]</scope>
    <source>
        <strain evidence="3 5">728T</strain>
    </source>
</reference>
<organism evidence="3 5">
    <name type="scientific">Enterococcus faecalis</name>
    <name type="common">Streptococcus faecalis</name>
    <dbReference type="NCBI Taxonomy" id="1351"/>
    <lineage>
        <taxon>Bacteria</taxon>
        <taxon>Bacillati</taxon>
        <taxon>Bacillota</taxon>
        <taxon>Bacilli</taxon>
        <taxon>Lactobacillales</taxon>
        <taxon>Enterococcaceae</taxon>
        <taxon>Enterococcus</taxon>
    </lineage>
</organism>
<keyword evidence="1" id="KW-0812">Transmembrane</keyword>
<dbReference type="Proteomes" id="UP000292223">
    <property type="component" value="Unassembled WGS sequence"/>
</dbReference>
<feature type="transmembrane region" description="Helical" evidence="1">
    <location>
        <begin position="20"/>
        <end position="37"/>
    </location>
</feature>
<dbReference type="AlphaFoldDB" id="A0A2S7M0B7"/>
<evidence type="ECO:0000256" key="1">
    <source>
        <dbReference type="SAM" id="Phobius"/>
    </source>
</evidence>
<dbReference type="EMBL" id="SEWT01000002">
    <property type="protein sequence ID" value="RYU34429.1"/>
    <property type="molecule type" value="Genomic_DNA"/>
</dbReference>
<evidence type="ECO:0000313" key="4">
    <source>
        <dbReference type="Proteomes" id="UP000281488"/>
    </source>
</evidence>
<sequence length="100" mass="11406">MRKTIERPKEAITKVKTGKLDMKDVFIIFAAWGFGYLTKVFVAPIIEIGYVIACPISMYLLLSPSNVPAKKNIQVVIQLFLKDKTTYHSILPPKEQEHEI</sequence>
<keyword evidence="1" id="KW-1133">Transmembrane helix</keyword>
<reference evidence="2 4" key="1">
    <citation type="submission" date="2018-10" db="EMBL/GenBank/DDBJ databases">
        <title>Genotypes and phenotypes of Enterococci isolated from broiler chickens.</title>
        <authorList>
            <person name="Muhammad A.R."/>
            <person name="Diarra M.S."/>
        </authorList>
    </citation>
    <scope>NUCLEOTIDE SEQUENCE [LARGE SCALE GENOMIC DNA]</scope>
    <source>
        <strain evidence="2 4">LIT2 A36'</strain>
    </source>
</reference>
<protein>
    <submittedName>
        <fullName evidence="3">Uncharacterized protein</fullName>
    </submittedName>
</protein>
<dbReference type="RefSeq" id="WP_010709616.1">
    <property type="nucleotide sequence ID" value="NZ_CP091901.1"/>
</dbReference>